<accession>A0AAD5EIX0</accession>
<evidence type="ECO:0000313" key="2">
    <source>
        <dbReference type="EMBL" id="KAI8584668.1"/>
    </source>
</evidence>
<keyword evidence="1" id="KW-0812">Transmembrane</keyword>
<dbReference type="RefSeq" id="XP_051449672.1">
    <property type="nucleotide sequence ID" value="XM_051585041.1"/>
</dbReference>
<proteinExistence type="predicted"/>
<reference evidence="2" key="1">
    <citation type="submission" date="2021-06" db="EMBL/GenBank/DDBJ databases">
        <authorList>
            <consortium name="DOE Joint Genome Institute"/>
            <person name="Mondo S.J."/>
            <person name="Amses K.R."/>
            <person name="Simmons D.R."/>
            <person name="Longcore J.E."/>
            <person name="Seto K."/>
            <person name="Alves G.H."/>
            <person name="Bonds A.E."/>
            <person name="Quandt C.A."/>
            <person name="Davis W.J."/>
            <person name="Chang Y."/>
            <person name="Letcher P.M."/>
            <person name="Powell M.J."/>
            <person name="Kuo A."/>
            <person name="Labutti K."/>
            <person name="Pangilinan J."/>
            <person name="Andreopoulos W."/>
            <person name="Tritt A."/>
            <person name="Riley R."/>
            <person name="Hundley H."/>
            <person name="Johnson J."/>
            <person name="Lipzen A."/>
            <person name="Barry K."/>
            <person name="Berbee M.L."/>
            <person name="Buchler N.E."/>
            <person name="Grigoriev I.V."/>
            <person name="Spatafora J.W."/>
            <person name="Stajich J.E."/>
            <person name="James T.Y."/>
        </authorList>
    </citation>
    <scope>NUCLEOTIDE SEQUENCE</scope>
    <source>
        <strain evidence="2">AG</strain>
    </source>
</reference>
<keyword evidence="1" id="KW-1133">Transmembrane helix</keyword>
<dbReference type="Proteomes" id="UP001206595">
    <property type="component" value="Unassembled WGS sequence"/>
</dbReference>
<keyword evidence="3" id="KW-1185">Reference proteome</keyword>
<gene>
    <name evidence="2" type="ORF">K450DRAFT_217387</name>
</gene>
<dbReference type="GeneID" id="75910391"/>
<evidence type="ECO:0000313" key="3">
    <source>
        <dbReference type="Proteomes" id="UP001206595"/>
    </source>
</evidence>
<dbReference type="EMBL" id="MU620892">
    <property type="protein sequence ID" value="KAI8584668.1"/>
    <property type="molecule type" value="Genomic_DNA"/>
</dbReference>
<keyword evidence="1" id="KW-0472">Membrane</keyword>
<sequence>MEDDNLSPRRNLHTALFHFLASYFLYVALKRNDVRGRCSTIFQNKYCEQADGEGRRLSNLIMNTFAYFTYSLQFVVLFYIPILYATRRLS</sequence>
<reference evidence="2" key="2">
    <citation type="journal article" date="2022" name="Proc. Natl. Acad. Sci. U.S.A.">
        <title>Diploid-dominant life cycles characterize the early evolution of Fungi.</title>
        <authorList>
            <person name="Amses K.R."/>
            <person name="Simmons D.R."/>
            <person name="Longcore J.E."/>
            <person name="Mondo S.J."/>
            <person name="Seto K."/>
            <person name="Jeronimo G.H."/>
            <person name="Bonds A.E."/>
            <person name="Quandt C.A."/>
            <person name="Davis W.J."/>
            <person name="Chang Y."/>
            <person name="Federici B.A."/>
            <person name="Kuo A."/>
            <person name="LaButti K."/>
            <person name="Pangilinan J."/>
            <person name="Andreopoulos W."/>
            <person name="Tritt A."/>
            <person name="Riley R."/>
            <person name="Hundley H."/>
            <person name="Johnson J."/>
            <person name="Lipzen A."/>
            <person name="Barry K."/>
            <person name="Lang B.F."/>
            <person name="Cuomo C.A."/>
            <person name="Buchler N.E."/>
            <person name="Grigoriev I.V."/>
            <person name="Spatafora J.W."/>
            <person name="Stajich J.E."/>
            <person name="James T.Y."/>
        </authorList>
    </citation>
    <scope>NUCLEOTIDE SEQUENCE</scope>
    <source>
        <strain evidence="2">AG</strain>
    </source>
</reference>
<feature type="transmembrane region" description="Helical" evidence="1">
    <location>
        <begin position="12"/>
        <end position="29"/>
    </location>
</feature>
<protein>
    <submittedName>
        <fullName evidence="2">Uncharacterized protein</fullName>
    </submittedName>
</protein>
<feature type="transmembrane region" description="Helical" evidence="1">
    <location>
        <begin position="65"/>
        <end position="84"/>
    </location>
</feature>
<dbReference type="AlphaFoldDB" id="A0AAD5EIX0"/>
<evidence type="ECO:0000256" key="1">
    <source>
        <dbReference type="SAM" id="Phobius"/>
    </source>
</evidence>
<organism evidence="2 3">
    <name type="scientific">Umbelopsis ramanniana AG</name>
    <dbReference type="NCBI Taxonomy" id="1314678"/>
    <lineage>
        <taxon>Eukaryota</taxon>
        <taxon>Fungi</taxon>
        <taxon>Fungi incertae sedis</taxon>
        <taxon>Mucoromycota</taxon>
        <taxon>Mucoromycotina</taxon>
        <taxon>Umbelopsidomycetes</taxon>
        <taxon>Umbelopsidales</taxon>
        <taxon>Umbelopsidaceae</taxon>
        <taxon>Umbelopsis</taxon>
    </lineage>
</organism>
<name>A0AAD5EIX0_UMBRA</name>
<comment type="caution">
    <text evidence="2">The sequence shown here is derived from an EMBL/GenBank/DDBJ whole genome shotgun (WGS) entry which is preliminary data.</text>
</comment>